<evidence type="ECO:0000313" key="3">
    <source>
        <dbReference type="Proteomes" id="UP001241110"/>
    </source>
</evidence>
<name>A0AAE3UBG3_9BACT</name>
<dbReference type="NCBIfam" id="NF001911">
    <property type="entry name" value="PRK00685.1"/>
    <property type="match status" value="1"/>
</dbReference>
<evidence type="ECO:0000259" key="1">
    <source>
        <dbReference type="SMART" id="SM00849"/>
    </source>
</evidence>
<proteinExistence type="predicted"/>
<evidence type="ECO:0000313" key="2">
    <source>
        <dbReference type="EMBL" id="MDJ1483754.1"/>
    </source>
</evidence>
<accession>A0AAE3UBG3</accession>
<dbReference type="PANTHER" id="PTHR43546:SF3">
    <property type="entry name" value="UPF0173 METAL-DEPENDENT HYDROLASE MJ1163"/>
    <property type="match status" value="1"/>
</dbReference>
<dbReference type="EMBL" id="JASJOS010000012">
    <property type="protein sequence ID" value="MDJ1483754.1"/>
    <property type="molecule type" value="Genomic_DNA"/>
</dbReference>
<dbReference type="RefSeq" id="WP_313984087.1">
    <property type="nucleotide sequence ID" value="NZ_JASJOS010000012.1"/>
</dbReference>
<sequence length="226" mass="24470">MKLTYYGHSCFSVVAGGKHILFDPFISGNELAKNIQVDQIQADYIFVSHGHFDHMLDAVSIANRTGATIVGSWELYTYFGQQGVKNVHPLNPGGKVSFDFGTVKAFGAQHSSSFQDGNYAGVASGFALKTSDGNFYYSGDTGLTLDMTLVAKWVKLDFAVLPIGDVLTMGVEDAIQAAQFVETKTVVGVHYDTWGFINLNQATAKEQFTTVGLKLHLPAIGESIDI</sequence>
<dbReference type="InterPro" id="IPR001279">
    <property type="entry name" value="Metallo-B-lactamas"/>
</dbReference>
<dbReference type="AlphaFoldDB" id="A0AAE3UBG3"/>
<dbReference type="Proteomes" id="UP001241110">
    <property type="component" value="Unassembled WGS sequence"/>
</dbReference>
<dbReference type="Pfam" id="PF13483">
    <property type="entry name" value="Lactamase_B_3"/>
    <property type="match status" value="1"/>
</dbReference>
<reference evidence="2" key="1">
    <citation type="submission" date="2023-05" db="EMBL/GenBank/DDBJ databases">
        <authorList>
            <person name="Zhang X."/>
        </authorList>
    </citation>
    <scope>NUCLEOTIDE SEQUENCE</scope>
    <source>
        <strain evidence="2">YF14B1</strain>
    </source>
</reference>
<organism evidence="2 3">
    <name type="scientific">Xanthocytophaga flava</name>
    <dbReference type="NCBI Taxonomy" id="3048013"/>
    <lineage>
        <taxon>Bacteria</taxon>
        <taxon>Pseudomonadati</taxon>
        <taxon>Bacteroidota</taxon>
        <taxon>Cytophagia</taxon>
        <taxon>Cytophagales</taxon>
        <taxon>Rhodocytophagaceae</taxon>
        <taxon>Xanthocytophaga</taxon>
    </lineage>
</organism>
<keyword evidence="2" id="KW-0378">Hydrolase</keyword>
<feature type="domain" description="Metallo-beta-lactamase" evidence="1">
    <location>
        <begin position="7"/>
        <end position="190"/>
    </location>
</feature>
<comment type="caution">
    <text evidence="2">The sequence shown here is derived from an EMBL/GenBank/DDBJ whole genome shotgun (WGS) entry which is preliminary data.</text>
</comment>
<dbReference type="InterPro" id="IPR036866">
    <property type="entry name" value="RibonucZ/Hydroxyglut_hydro"/>
</dbReference>
<dbReference type="SUPFAM" id="SSF56281">
    <property type="entry name" value="Metallo-hydrolase/oxidoreductase"/>
    <property type="match status" value="1"/>
</dbReference>
<dbReference type="InterPro" id="IPR050114">
    <property type="entry name" value="UPF0173_UPF0282_UlaG_hydrolase"/>
</dbReference>
<dbReference type="SMART" id="SM00849">
    <property type="entry name" value="Lactamase_B"/>
    <property type="match status" value="1"/>
</dbReference>
<dbReference type="Gene3D" id="3.60.15.10">
    <property type="entry name" value="Ribonuclease Z/Hydroxyacylglutathione hydrolase-like"/>
    <property type="match status" value="1"/>
</dbReference>
<dbReference type="PANTHER" id="PTHR43546">
    <property type="entry name" value="UPF0173 METAL-DEPENDENT HYDROLASE MJ1163-RELATED"/>
    <property type="match status" value="1"/>
</dbReference>
<dbReference type="GO" id="GO:0016787">
    <property type="term" value="F:hydrolase activity"/>
    <property type="evidence" value="ECO:0007669"/>
    <property type="project" value="UniProtKB-KW"/>
</dbReference>
<protein>
    <submittedName>
        <fullName evidence="2">Metal-dependent hydrolase</fullName>
    </submittedName>
</protein>
<gene>
    <name evidence="2" type="ORF">QNI16_24860</name>
</gene>